<dbReference type="RefSeq" id="WP_074704771.1">
    <property type="nucleotide sequence ID" value="NZ_FOHI01000002.1"/>
</dbReference>
<organism evidence="8 9">
    <name type="scientific">Nitrosospira multiformis</name>
    <dbReference type="NCBI Taxonomy" id="1231"/>
    <lineage>
        <taxon>Bacteria</taxon>
        <taxon>Pseudomonadati</taxon>
        <taxon>Pseudomonadota</taxon>
        <taxon>Betaproteobacteria</taxon>
        <taxon>Nitrosomonadales</taxon>
        <taxon>Nitrosomonadaceae</taxon>
        <taxon>Nitrosospira</taxon>
    </lineage>
</organism>
<sequence>MSLAVKSLSAVKSNYTGTIIRIAAQLIAQILIMRQLGPELVGTFGYALLLQPVLAAIIDQGFGWALIQGHFNDKREIATAFSRIMLLSFISMLGVIAISYPVADYLENELVGAVFRYTAPSYLFLGFFAISQAKLRAELRFREIQISITGAYLIAYLTVGVSMAYAGFGVWALVTAWYVQTILQVVIGHYYSPHSLRLTNPFQPTKSGPIGRQVAGINVLNWTVDNSGGVFVGSLGASSLGNFNAASMLARTPALHVVQTLQTILFSTASAIGDDQRRIKRLYLSALAAVSFIVFPAFGYTLTHAELIIKVVFGNKWLDSAGIFSAMSIGMIALAMSSLSGAILTATGDQKMVLYSQTVCLIFMILGLYFTIDIGLVYVGLAITVAYIARFVLQLKAIAIRGGITPAEFISVIRGPFLIAMFMAIPVTRLGDFSPAAVIPIELLALVLKCFVFLLLFKAFPRFFFSFSLTDLLMRFSGGRRAVTLLGL</sequence>
<feature type="transmembrane region" description="Helical" evidence="7">
    <location>
        <begin position="322"/>
        <end position="345"/>
    </location>
</feature>
<feature type="transmembrane region" description="Helical" evidence="7">
    <location>
        <begin position="437"/>
        <end position="457"/>
    </location>
</feature>
<feature type="transmembrane region" description="Helical" evidence="7">
    <location>
        <begin position="171"/>
        <end position="191"/>
    </location>
</feature>
<dbReference type="OrthoDB" id="8538786at2"/>
<name>A0A1I0A2C1_9PROT</name>
<evidence type="ECO:0000256" key="2">
    <source>
        <dbReference type="ARBA" id="ARBA00007430"/>
    </source>
</evidence>
<dbReference type="AlphaFoldDB" id="A0A1I0A2C1"/>
<reference evidence="8 9" key="1">
    <citation type="submission" date="2016-10" db="EMBL/GenBank/DDBJ databases">
        <authorList>
            <person name="de Groot N.N."/>
        </authorList>
    </citation>
    <scope>NUCLEOTIDE SEQUENCE [LARGE SCALE GENOMIC DNA]</scope>
    <source>
        <strain evidence="8 9">Nl7</strain>
    </source>
</reference>
<feature type="transmembrane region" description="Helical" evidence="7">
    <location>
        <begin position="405"/>
        <end position="425"/>
    </location>
</feature>
<keyword evidence="4 7" id="KW-0812">Transmembrane</keyword>
<evidence type="ECO:0000313" key="8">
    <source>
        <dbReference type="EMBL" id="SES88287.1"/>
    </source>
</evidence>
<evidence type="ECO:0000256" key="5">
    <source>
        <dbReference type="ARBA" id="ARBA00022989"/>
    </source>
</evidence>
<feature type="transmembrane region" description="Helical" evidence="7">
    <location>
        <begin position="114"/>
        <end position="132"/>
    </location>
</feature>
<feature type="transmembrane region" description="Helical" evidence="7">
    <location>
        <begin position="352"/>
        <end position="370"/>
    </location>
</feature>
<feature type="transmembrane region" description="Helical" evidence="7">
    <location>
        <begin position="282"/>
        <end position="302"/>
    </location>
</feature>
<feature type="transmembrane region" description="Helical" evidence="7">
    <location>
        <begin position="376"/>
        <end position="393"/>
    </location>
</feature>
<evidence type="ECO:0000256" key="6">
    <source>
        <dbReference type="ARBA" id="ARBA00023136"/>
    </source>
</evidence>
<protein>
    <submittedName>
        <fullName evidence="8">Membrane protein involved in the export of O-antigen and teichoic acid</fullName>
    </submittedName>
</protein>
<proteinExistence type="inferred from homology"/>
<dbReference type="Pfam" id="PF13440">
    <property type="entry name" value="Polysacc_synt_3"/>
    <property type="match status" value="1"/>
</dbReference>
<feature type="transmembrane region" description="Helical" evidence="7">
    <location>
        <begin position="144"/>
        <end position="165"/>
    </location>
</feature>
<comment type="subcellular location">
    <subcellularLocation>
        <location evidence="1">Cell membrane</location>
        <topology evidence="1">Multi-pass membrane protein</topology>
    </subcellularLocation>
</comment>
<dbReference type="InterPro" id="IPR050833">
    <property type="entry name" value="Poly_Biosynth_Transport"/>
</dbReference>
<evidence type="ECO:0000256" key="3">
    <source>
        <dbReference type="ARBA" id="ARBA00022475"/>
    </source>
</evidence>
<evidence type="ECO:0000256" key="1">
    <source>
        <dbReference type="ARBA" id="ARBA00004651"/>
    </source>
</evidence>
<dbReference type="EMBL" id="FOHI01000002">
    <property type="protein sequence ID" value="SES88287.1"/>
    <property type="molecule type" value="Genomic_DNA"/>
</dbReference>
<gene>
    <name evidence="8" type="ORF">SAMN05216412_10278</name>
</gene>
<accession>A0A1I0A2C1</accession>
<keyword evidence="5 7" id="KW-1133">Transmembrane helix</keyword>
<evidence type="ECO:0000256" key="7">
    <source>
        <dbReference type="SAM" id="Phobius"/>
    </source>
</evidence>
<evidence type="ECO:0000313" key="9">
    <source>
        <dbReference type="Proteomes" id="UP000183339"/>
    </source>
</evidence>
<feature type="transmembrane region" description="Helical" evidence="7">
    <location>
        <begin position="44"/>
        <end position="67"/>
    </location>
</feature>
<comment type="similarity">
    <text evidence="2">Belongs to the polysaccharide synthase family.</text>
</comment>
<dbReference type="GO" id="GO:0005886">
    <property type="term" value="C:plasma membrane"/>
    <property type="evidence" value="ECO:0007669"/>
    <property type="project" value="UniProtKB-SubCell"/>
</dbReference>
<feature type="transmembrane region" description="Helical" evidence="7">
    <location>
        <begin position="79"/>
        <end position="102"/>
    </location>
</feature>
<dbReference type="PANTHER" id="PTHR30250">
    <property type="entry name" value="PST FAMILY PREDICTED COLANIC ACID TRANSPORTER"/>
    <property type="match status" value="1"/>
</dbReference>
<evidence type="ECO:0000256" key="4">
    <source>
        <dbReference type="ARBA" id="ARBA00022692"/>
    </source>
</evidence>
<dbReference type="Proteomes" id="UP000183339">
    <property type="component" value="Unassembled WGS sequence"/>
</dbReference>
<dbReference type="PANTHER" id="PTHR30250:SF10">
    <property type="entry name" value="LIPOPOLYSACCHARIDE BIOSYNTHESIS PROTEIN WZXC"/>
    <property type="match status" value="1"/>
</dbReference>
<keyword evidence="3" id="KW-1003">Cell membrane</keyword>
<keyword evidence="6 7" id="KW-0472">Membrane</keyword>